<dbReference type="InterPro" id="IPR005174">
    <property type="entry name" value="KIB1-4_b-propeller"/>
</dbReference>
<sequence length="450" mass="51528">MVDWATLPNDMLVLISKSLESSFDLVKFRSVCSSWRNAAAEPKRRLLPLQDFPIIPGNGGSLFPDSALGFRLSQRIILLIKPHHEQADSIIGGWLIKVKEDFHIPRKLSLPHPLADYSRFFPRRFSRVLDMSKFKVREMGREFNLHCLDTGGYSFNSPYTQKTVVKYLDSDEESRFVLLTILVSGYLDVSGKLAVFTSWDQAWTVINEDGCFCDVILFHGCFFAVEDDGRTVVVDFSSMKLTMVASPVFGGEKKVLVESCGDLLLVDMYLGIKFDAISLWNFEEEDYMEHNGVFGNEITHKIKVFKFVEREKSWVEVKDLGDKILFLGDESTFSASASDILPLYGGSVFFHGFVFDWEDLDTMDYKDLGVCEFTSGEIKIVRQHPEYAKLFWPPPPWITSPKLVRKLPEYAKLFSPPPPENRGQVLDNSQAQVKVRRSTRQRFQNNKYLD</sequence>
<dbReference type="InterPro" id="IPR051304">
    <property type="entry name" value="SCF_F-box_domain"/>
</dbReference>
<dbReference type="InterPro" id="IPR001810">
    <property type="entry name" value="F-box_dom"/>
</dbReference>
<dbReference type="Pfam" id="PF00646">
    <property type="entry name" value="F-box"/>
    <property type="match status" value="1"/>
</dbReference>
<dbReference type="Proteomes" id="UP000694251">
    <property type="component" value="Chromosome 9"/>
</dbReference>
<dbReference type="PANTHER" id="PTHR47123">
    <property type="entry name" value="F-BOX PROTEIN SKIP23"/>
    <property type="match status" value="1"/>
</dbReference>
<dbReference type="Pfam" id="PF03478">
    <property type="entry name" value="Beta-prop_KIB1-4"/>
    <property type="match status" value="1"/>
</dbReference>
<name>A0A8T2APS3_ARASU</name>
<dbReference type="EMBL" id="JAEFBJ010000009">
    <property type="protein sequence ID" value="KAG7574944.1"/>
    <property type="molecule type" value="Genomic_DNA"/>
</dbReference>
<evidence type="ECO:0000313" key="3">
    <source>
        <dbReference type="Proteomes" id="UP000694251"/>
    </source>
</evidence>
<protein>
    <recommendedName>
        <fullName evidence="1">F-box domain-containing protein</fullName>
    </recommendedName>
</protein>
<accession>A0A8T2APS3</accession>
<gene>
    <name evidence="2" type="ORF">ISN44_As09g030910</name>
</gene>
<comment type="caution">
    <text evidence="2">The sequence shown here is derived from an EMBL/GenBank/DDBJ whole genome shotgun (WGS) entry which is preliminary data.</text>
</comment>
<proteinExistence type="predicted"/>
<evidence type="ECO:0000313" key="2">
    <source>
        <dbReference type="EMBL" id="KAG7574944.1"/>
    </source>
</evidence>
<feature type="domain" description="F-box" evidence="1">
    <location>
        <begin position="7"/>
        <end position="47"/>
    </location>
</feature>
<dbReference type="PANTHER" id="PTHR47123:SF15">
    <property type="entry name" value="F-BOX PROTEIN SKIP23"/>
    <property type="match status" value="1"/>
</dbReference>
<organism evidence="2 3">
    <name type="scientific">Arabidopsis suecica</name>
    <name type="common">Swedish thale-cress</name>
    <name type="synonym">Cardaminopsis suecica</name>
    <dbReference type="NCBI Taxonomy" id="45249"/>
    <lineage>
        <taxon>Eukaryota</taxon>
        <taxon>Viridiplantae</taxon>
        <taxon>Streptophyta</taxon>
        <taxon>Embryophyta</taxon>
        <taxon>Tracheophyta</taxon>
        <taxon>Spermatophyta</taxon>
        <taxon>Magnoliopsida</taxon>
        <taxon>eudicotyledons</taxon>
        <taxon>Gunneridae</taxon>
        <taxon>Pentapetalae</taxon>
        <taxon>rosids</taxon>
        <taxon>malvids</taxon>
        <taxon>Brassicales</taxon>
        <taxon>Brassicaceae</taxon>
        <taxon>Camelineae</taxon>
        <taxon>Arabidopsis</taxon>
    </lineage>
</organism>
<reference evidence="2 3" key="1">
    <citation type="submission" date="2020-12" db="EMBL/GenBank/DDBJ databases">
        <title>Concerted genomic and epigenomic changes stabilize Arabidopsis allopolyploids.</title>
        <authorList>
            <person name="Chen Z."/>
        </authorList>
    </citation>
    <scope>NUCLEOTIDE SEQUENCE [LARGE SCALE GENOMIC DNA]</scope>
    <source>
        <strain evidence="2">As9502</strain>
        <tissue evidence="2">Leaf</tissue>
    </source>
</reference>
<dbReference type="AlphaFoldDB" id="A0A8T2APS3"/>
<keyword evidence="3" id="KW-1185">Reference proteome</keyword>
<evidence type="ECO:0000259" key="1">
    <source>
        <dbReference type="SMART" id="SM00256"/>
    </source>
</evidence>
<dbReference type="OrthoDB" id="599103at2759"/>
<dbReference type="SMART" id="SM00256">
    <property type="entry name" value="FBOX"/>
    <property type="match status" value="1"/>
</dbReference>